<name>A0A183HJY2_9BILA</name>
<accession>A0A183HJY2</accession>
<keyword evidence="1" id="KW-0812">Transmembrane</keyword>
<feature type="transmembrane region" description="Helical" evidence="1">
    <location>
        <begin position="6"/>
        <end position="23"/>
    </location>
</feature>
<dbReference type="Proteomes" id="UP000267606">
    <property type="component" value="Unassembled WGS sequence"/>
</dbReference>
<dbReference type="AlphaFoldDB" id="A0A183HJY2"/>
<keyword evidence="3" id="KW-1185">Reference proteome</keyword>
<reference evidence="4" key="1">
    <citation type="submission" date="2016-06" db="UniProtKB">
        <authorList>
            <consortium name="WormBaseParasite"/>
        </authorList>
    </citation>
    <scope>IDENTIFICATION</scope>
</reference>
<evidence type="ECO:0000313" key="4">
    <source>
        <dbReference type="WBParaSite" id="OFLC_0000779301-mRNA-1"/>
    </source>
</evidence>
<keyword evidence="1" id="KW-1133">Transmembrane helix</keyword>
<dbReference type="WBParaSite" id="OFLC_0000779301-mRNA-1">
    <property type="protein sequence ID" value="OFLC_0000779301-mRNA-1"/>
    <property type="gene ID" value="OFLC_0000779301"/>
</dbReference>
<evidence type="ECO:0000313" key="2">
    <source>
        <dbReference type="EMBL" id="VDO52521.1"/>
    </source>
</evidence>
<dbReference type="STRING" id="387005.A0A183HJY2"/>
<keyword evidence="1" id="KW-0472">Membrane</keyword>
<reference evidence="2 3" key="2">
    <citation type="submission" date="2018-11" db="EMBL/GenBank/DDBJ databases">
        <authorList>
            <consortium name="Pathogen Informatics"/>
        </authorList>
    </citation>
    <scope>NUCLEOTIDE SEQUENCE [LARGE SCALE GENOMIC DNA]</scope>
</reference>
<proteinExistence type="predicted"/>
<organism evidence="4">
    <name type="scientific">Onchocerca flexuosa</name>
    <dbReference type="NCBI Taxonomy" id="387005"/>
    <lineage>
        <taxon>Eukaryota</taxon>
        <taxon>Metazoa</taxon>
        <taxon>Ecdysozoa</taxon>
        <taxon>Nematoda</taxon>
        <taxon>Chromadorea</taxon>
        <taxon>Rhabditida</taxon>
        <taxon>Spirurina</taxon>
        <taxon>Spiruromorpha</taxon>
        <taxon>Filarioidea</taxon>
        <taxon>Onchocercidae</taxon>
        <taxon>Onchocerca</taxon>
    </lineage>
</organism>
<gene>
    <name evidence="2" type="ORF">OFLC_LOCUS7794</name>
</gene>
<protein>
    <submittedName>
        <fullName evidence="2 4">Uncharacterized protein</fullName>
    </submittedName>
</protein>
<evidence type="ECO:0000256" key="1">
    <source>
        <dbReference type="SAM" id="Phobius"/>
    </source>
</evidence>
<sequence length="147" mass="17007">MMTNAGFFIFFLYTIKVTILELLSHTIVQFDPFEVADILSEQHLNKSNTTFIDEKFFTGDVKRIKKRDTQNDFFTRKDLLNQRIRGNIVPQCPCVIKPGTDKCIAYDSRFQASTIDEALIAFRDVTMDDDSVKYPDGGIIVRLTYIY</sequence>
<dbReference type="EMBL" id="UZAJ01008363">
    <property type="protein sequence ID" value="VDO52521.1"/>
    <property type="molecule type" value="Genomic_DNA"/>
</dbReference>
<evidence type="ECO:0000313" key="3">
    <source>
        <dbReference type="Proteomes" id="UP000267606"/>
    </source>
</evidence>